<dbReference type="EMBL" id="MU842912">
    <property type="protein sequence ID" value="KAK2026528.1"/>
    <property type="molecule type" value="Genomic_DNA"/>
</dbReference>
<organism evidence="1 2">
    <name type="scientific">Colletotrichum zoysiae</name>
    <dbReference type="NCBI Taxonomy" id="1216348"/>
    <lineage>
        <taxon>Eukaryota</taxon>
        <taxon>Fungi</taxon>
        <taxon>Dikarya</taxon>
        <taxon>Ascomycota</taxon>
        <taxon>Pezizomycotina</taxon>
        <taxon>Sordariomycetes</taxon>
        <taxon>Hypocreomycetidae</taxon>
        <taxon>Glomerellales</taxon>
        <taxon>Glomerellaceae</taxon>
        <taxon>Colletotrichum</taxon>
        <taxon>Colletotrichum graminicola species complex</taxon>
    </lineage>
</organism>
<proteinExistence type="predicted"/>
<name>A0AAD9HCW2_9PEZI</name>
<evidence type="ECO:0000313" key="1">
    <source>
        <dbReference type="EMBL" id="KAK2026528.1"/>
    </source>
</evidence>
<reference evidence="1" key="1">
    <citation type="submission" date="2021-06" db="EMBL/GenBank/DDBJ databases">
        <title>Comparative genomics, transcriptomics and evolutionary studies reveal genomic signatures of adaptation to plant cell wall in hemibiotrophic fungi.</title>
        <authorList>
            <consortium name="DOE Joint Genome Institute"/>
            <person name="Baroncelli R."/>
            <person name="Diaz J.F."/>
            <person name="Benocci T."/>
            <person name="Peng M."/>
            <person name="Battaglia E."/>
            <person name="Haridas S."/>
            <person name="Andreopoulos W."/>
            <person name="Labutti K."/>
            <person name="Pangilinan J."/>
            <person name="Floch G.L."/>
            <person name="Makela M.R."/>
            <person name="Henrissat B."/>
            <person name="Grigoriev I.V."/>
            <person name="Crouch J.A."/>
            <person name="De Vries R.P."/>
            <person name="Sukno S.A."/>
            <person name="Thon M.R."/>
        </authorList>
    </citation>
    <scope>NUCLEOTIDE SEQUENCE</scope>
    <source>
        <strain evidence="1">MAFF235873</strain>
    </source>
</reference>
<accession>A0AAD9HCW2</accession>
<gene>
    <name evidence="1" type="ORF">LX32DRAFT_641757</name>
</gene>
<dbReference type="AlphaFoldDB" id="A0AAD9HCW2"/>
<keyword evidence="2" id="KW-1185">Reference proteome</keyword>
<sequence>MTPNSATKVVVENLAPEFDSLSLTERVTVGTFGLELLAKDQPSDDLEFINWLRSPCLEDLPYYDDVIKAVVEAIEAYD</sequence>
<dbReference type="Proteomes" id="UP001232148">
    <property type="component" value="Unassembled WGS sequence"/>
</dbReference>
<evidence type="ECO:0000313" key="2">
    <source>
        <dbReference type="Proteomes" id="UP001232148"/>
    </source>
</evidence>
<protein>
    <submittedName>
        <fullName evidence="1">Uncharacterized protein</fullName>
    </submittedName>
</protein>
<comment type="caution">
    <text evidence="1">The sequence shown here is derived from an EMBL/GenBank/DDBJ whole genome shotgun (WGS) entry which is preliminary data.</text>
</comment>